<dbReference type="Proteomes" id="UP001501237">
    <property type="component" value="Unassembled WGS sequence"/>
</dbReference>
<evidence type="ECO:0008006" key="3">
    <source>
        <dbReference type="Google" id="ProtNLM"/>
    </source>
</evidence>
<name>A0ABP6QJ85_9ACTN</name>
<accession>A0ABP6QJ85</accession>
<protein>
    <recommendedName>
        <fullName evidence="3">Regulator of Ras-like GTPase activity (Roadblock/LC7/MglB family)</fullName>
    </recommendedName>
</protein>
<comment type="caution">
    <text evidence="1">The sequence shown here is derived from an EMBL/GenBank/DDBJ whole genome shotgun (WGS) entry which is preliminary data.</text>
</comment>
<sequence>MTIETTLKETMTIEGALGAALVDYDSGMSLGTVGGGRELDLDVAAATNTEVVRAKVRALEALKIDDKIEDILISLSRQYHIIRLINAADGSRLFLYLALDRERSNLALARHTLRRIESELSV</sequence>
<evidence type="ECO:0000313" key="1">
    <source>
        <dbReference type="EMBL" id="GAA3225968.1"/>
    </source>
</evidence>
<reference evidence="2" key="1">
    <citation type="journal article" date="2019" name="Int. J. Syst. Evol. Microbiol.">
        <title>The Global Catalogue of Microorganisms (GCM) 10K type strain sequencing project: providing services to taxonomists for standard genome sequencing and annotation.</title>
        <authorList>
            <consortium name="The Broad Institute Genomics Platform"/>
            <consortium name="The Broad Institute Genome Sequencing Center for Infectious Disease"/>
            <person name="Wu L."/>
            <person name="Ma J."/>
        </authorList>
    </citation>
    <scope>NUCLEOTIDE SEQUENCE [LARGE SCALE GENOMIC DNA]</scope>
    <source>
        <strain evidence="2">JCM 9377</strain>
    </source>
</reference>
<gene>
    <name evidence="1" type="ORF">GCM10010468_53990</name>
</gene>
<dbReference type="RefSeq" id="WP_344833553.1">
    <property type="nucleotide sequence ID" value="NZ_BAAAUV010000015.1"/>
</dbReference>
<proteinExistence type="predicted"/>
<dbReference type="EMBL" id="BAAAUV010000015">
    <property type="protein sequence ID" value="GAA3225968.1"/>
    <property type="molecule type" value="Genomic_DNA"/>
</dbReference>
<evidence type="ECO:0000313" key="2">
    <source>
        <dbReference type="Proteomes" id="UP001501237"/>
    </source>
</evidence>
<organism evidence="1 2">
    <name type="scientific">Actinocorallia longicatena</name>
    <dbReference type="NCBI Taxonomy" id="111803"/>
    <lineage>
        <taxon>Bacteria</taxon>
        <taxon>Bacillati</taxon>
        <taxon>Actinomycetota</taxon>
        <taxon>Actinomycetes</taxon>
        <taxon>Streptosporangiales</taxon>
        <taxon>Thermomonosporaceae</taxon>
        <taxon>Actinocorallia</taxon>
    </lineage>
</organism>
<keyword evidence="2" id="KW-1185">Reference proteome</keyword>